<gene>
    <name evidence="6" type="ORF">HNR60_003292</name>
</gene>
<dbReference type="RefSeq" id="WP_184259333.1">
    <property type="nucleotide sequence ID" value="NZ_JACHIH010000022.1"/>
</dbReference>
<keyword evidence="2" id="KW-0229">DNA integration</keyword>
<dbReference type="Pfam" id="PF00589">
    <property type="entry name" value="Phage_integrase"/>
    <property type="match status" value="1"/>
</dbReference>
<dbReference type="CDD" id="cd00397">
    <property type="entry name" value="DNA_BRE_C"/>
    <property type="match status" value="1"/>
</dbReference>
<evidence type="ECO:0000256" key="2">
    <source>
        <dbReference type="ARBA" id="ARBA00022908"/>
    </source>
</evidence>
<organism evidence="6 7">
    <name type="scientific">Rhodopseudomonas rhenobacensis</name>
    <dbReference type="NCBI Taxonomy" id="87461"/>
    <lineage>
        <taxon>Bacteria</taxon>
        <taxon>Pseudomonadati</taxon>
        <taxon>Pseudomonadota</taxon>
        <taxon>Alphaproteobacteria</taxon>
        <taxon>Hyphomicrobiales</taxon>
        <taxon>Nitrobacteraceae</taxon>
        <taxon>Rhodopseudomonas</taxon>
    </lineage>
</organism>
<protein>
    <submittedName>
        <fullName evidence="6">Integrase</fullName>
    </submittedName>
</protein>
<evidence type="ECO:0000313" key="6">
    <source>
        <dbReference type="EMBL" id="MBB5048525.1"/>
    </source>
</evidence>
<dbReference type="Gene3D" id="1.10.443.10">
    <property type="entry name" value="Intergrase catalytic core"/>
    <property type="match status" value="1"/>
</dbReference>
<evidence type="ECO:0000313" key="7">
    <source>
        <dbReference type="Proteomes" id="UP000542353"/>
    </source>
</evidence>
<dbReference type="GO" id="GO:0006310">
    <property type="term" value="P:DNA recombination"/>
    <property type="evidence" value="ECO:0007669"/>
    <property type="project" value="UniProtKB-KW"/>
</dbReference>
<evidence type="ECO:0000256" key="3">
    <source>
        <dbReference type="ARBA" id="ARBA00023125"/>
    </source>
</evidence>
<sequence length="245" mass="27029">MTSDALPEVFESSSRSPCNNLGQKVSCKAKAARWASSEAALYDPKGERKYLNRDERARVLNVMDTLDPAKSLFALVLAWTGARVSEVLALTPASFQLDSSVVTIVTLKRRKPSIREVPIPPSLMAKLERVFALRRMQQSGVVVQRLWPWCRVTAWRLIKKVMALAQVTGRGACPRGLRHGFGVGTLQSGVPLNLIQRWLGHARLTTTAIYAAACGPEELAFARQFWRSIPASKPAPPTLRPQPCA</sequence>
<keyword evidence="7" id="KW-1185">Reference proteome</keyword>
<proteinExistence type="inferred from homology"/>
<evidence type="ECO:0000256" key="1">
    <source>
        <dbReference type="ARBA" id="ARBA00008857"/>
    </source>
</evidence>
<keyword evidence="3" id="KW-0238">DNA-binding</keyword>
<dbReference type="SUPFAM" id="SSF56349">
    <property type="entry name" value="DNA breaking-rejoining enzymes"/>
    <property type="match status" value="1"/>
</dbReference>
<evidence type="ECO:0000259" key="5">
    <source>
        <dbReference type="PROSITE" id="PS51898"/>
    </source>
</evidence>
<dbReference type="EMBL" id="JACHIH010000022">
    <property type="protein sequence ID" value="MBB5048525.1"/>
    <property type="molecule type" value="Genomic_DNA"/>
</dbReference>
<feature type="domain" description="Tyr recombinase" evidence="5">
    <location>
        <begin position="46"/>
        <end position="224"/>
    </location>
</feature>
<dbReference type="PANTHER" id="PTHR30349">
    <property type="entry name" value="PHAGE INTEGRASE-RELATED"/>
    <property type="match status" value="1"/>
</dbReference>
<dbReference type="InterPro" id="IPR002104">
    <property type="entry name" value="Integrase_catalytic"/>
</dbReference>
<keyword evidence="4" id="KW-0233">DNA recombination</keyword>
<dbReference type="InterPro" id="IPR050090">
    <property type="entry name" value="Tyrosine_recombinase_XerCD"/>
</dbReference>
<dbReference type="InterPro" id="IPR013762">
    <property type="entry name" value="Integrase-like_cat_sf"/>
</dbReference>
<dbReference type="AlphaFoldDB" id="A0A7W7Z656"/>
<dbReference type="GO" id="GO:0015074">
    <property type="term" value="P:DNA integration"/>
    <property type="evidence" value="ECO:0007669"/>
    <property type="project" value="UniProtKB-KW"/>
</dbReference>
<dbReference type="Proteomes" id="UP000542353">
    <property type="component" value="Unassembled WGS sequence"/>
</dbReference>
<evidence type="ECO:0000256" key="4">
    <source>
        <dbReference type="ARBA" id="ARBA00023172"/>
    </source>
</evidence>
<dbReference type="InterPro" id="IPR011010">
    <property type="entry name" value="DNA_brk_join_enz"/>
</dbReference>
<name>A0A7W7Z656_9BRAD</name>
<comment type="similarity">
    <text evidence="1">Belongs to the 'phage' integrase family.</text>
</comment>
<dbReference type="GO" id="GO:0003677">
    <property type="term" value="F:DNA binding"/>
    <property type="evidence" value="ECO:0007669"/>
    <property type="project" value="UniProtKB-KW"/>
</dbReference>
<comment type="caution">
    <text evidence="6">The sequence shown here is derived from an EMBL/GenBank/DDBJ whole genome shotgun (WGS) entry which is preliminary data.</text>
</comment>
<reference evidence="6 7" key="1">
    <citation type="submission" date="2020-08" db="EMBL/GenBank/DDBJ databases">
        <title>Genomic Encyclopedia of Type Strains, Phase IV (KMG-IV): sequencing the most valuable type-strain genomes for metagenomic binning, comparative biology and taxonomic classification.</title>
        <authorList>
            <person name="Goeker M."/>
        </authorList>
    </citation>
    <scope>NUCLEOTIDE SEQUENCE [LARGE SCALE GENOMIC DNA]</scope>
    <source>
        <strain evidence="6 7">DSM 12706</strain>
    </source>
</reference>
<dbReference type="PROSITE" id="PS51898">
    <property type="entry name" value="TYR_RECOMBINASE"/>
    <property type="match status" value="1"/>
</dbReference>
<dbReference type="PANTHER" id="PTHR30349:SF41">
    <property type="entry name" value="INTEGRASE_RECOMBINASE PROTEIN MJ0367-RELATED"/>
    <property type="match status" value="1"/>
</dbReference>
<accession>A0A7W7Z656</accession>